<dbReference type="Gene3D" id="2.60.40.60">
    <property type="entry name" value="Cadherins"/>
    <property type="match status" value="2"/>
</dbReference>
<dbReference type="InterPro" id="IPR015919">
    <property type="entry name" value="Cadherin-like_sf"/>
</dbReference>
<evidence type="ECO:0000256" key="2">
    <source>
        <dbReference type="ARBA" id="ARBA00022737"/>
    </source>
</evidence>
<sequence>MASSCSHVLIYIYVCRRKLISDIFSIVIFSGKISTLIPLDFESLITYKLTIQAVDINNDVLPDPKQQKTAWAEYTINMQNVNDIPPVCNPSIYEQTIYSTLTGSVPIVTISCTDKDSASLHYSIVGGNTNDRFVSIRNQVYSRNTLSYHSEGVNDQTTFELLIQVTDSEDGKQSIHLTTTATVIIHVVPWTTTFPTTTTQLTVGVCAGIHEQ</sequence>
<dbReference type="Ensembl" id="ENSCMIT00000002308.1">
    <property type="protein sequence ID" value="ENSCMIP00000002226.1"/>
    <property type="gene ID" value="ENSCMIG00000001343.1"/>
</dbReference>
<evidence type="ECO:0000256" key="5">
    <source>
        <dbReference type="PROSITE-ProRule" id="PRU00043"/>
    </source>
</evidence>
<dbReference type="GO" id="GO:0016477">
    <property type="term" value="P:cell migration"/>
    <property type="evidence" value="ECO:0007669"/>
    <property type="project" value="TreeGrafter"/>
</dbReference>
<dbReference type="GO" id="GO:0008013">
    <property type="term" value="F:beta-catenin binding"/>
    <property type="evidence" value="ECO:0007669"/>
    <property type="project" value="TreeGrafter"/>
</dbReference>
<feature type="domain" description="Cadherin" evidence="6">
    <location>
        <begin position="24"/>
        <end position="88"/>
    </location>
</feature>
<keyword evidence="4" id="KW-0472">Membrane</keyword>
<dbReference type="PANTHER" id="PTHR24027:SF441">
    <property type="entry name" value="CADHERIN DOMAIN-CONTAINING PROTEIN"/>
    <property type="match status" value="1"/>
</dbReference>
<evidence type="ECO:0000259" key="6">
    <source>
        <dbReference type="PROSITE" id="PS50268"/>
    </source>
</evidence>
<reference evidence="8" key="2">
    <citation type="journal article" date="2007" name="PLoS Biol.">
        <title>Survey sequencing and comparative analysis of the elephant shark (Callorhinchus milii) genome.</title>
        <authorList>
            <person name="Venkatesh B."/>
            <person name="Kirkness E.F."/>
            <person name="Loh Y.H."/>
            <person name="Halpern A.L."/>
            <person name="Lee A.P."/>
            <person name="Johnson J."/>
            <person name="Dandona N."/>
            <person name="Viswanathan L.D."/>
            <person name="Tay A."/>
            <person name="Venter J.C."/>
            <person name="Strausberg R.L."/>
            <person name="Brenner S."/>
        </authorList>
    </citation>
    <scope>NUCLEOTIDE SEQUENCE [LARGE SCALE GENOMIC DNA]</scope>
</reference>
<dbReference type="InParanoid" id="A0A4W3GFS2"/>
<dbReference type="SUPFAM" id="SSF49313">
    <property type="entry name" value="Cadherin-like"/>
    <property type="match status" value="2"/>
</dbReference>
<dbReference type="PANTHER" id="PTHR24027">
    <property type="entry name" value="CADHERIN-23"/>
    <property type="match status" value="1"/>
</dbReference>
<evidence type="ECO:0000313" key="7">
    <source>
        <dbReference type="Ensembl" id="ENSCMIP00000002226.1"/>
    </source>
</evidence>
<reference evidence="7" key="5">
    <citation type="submission" date="2025-09" db="UniProtKB">
        <authorList>
            <consortium name="Ensembl"/>
        </authorList>
    </citation>
    <scope>IDENTIFICATION</scope>
</reference>
<dbReference type="InterPro" id="IPR039808">
    <property type="entry name" value="Cadherin"/>
</dbReference>
<dbReference type="FunFam" id="2.60.40.60:FF:000300">
    <property type="entry name" value="Cadherin related family member 4"/>
    <property type="match status" value="1"/>
</dbReference>
<reference evidence="8" key="1">
    <citation type="journal article" date="2006" name="Science">
        <title>Ancient noncoding elements conserved in the human genome.</title>
        <authorList>
            <person name="Venkatesh B."/>
            <person name="Kirkness E.F."/>
            <person name="Loh Y.H."/>
            <person name="Halpern A.L."/>
            <person name="Lee A.P."/>
            <person name="Johnson J."/>
            <person name="Dandona N."/>
            <person name="Viswanathan L.D."/>
            <person name="Tay A."/>
            <person name="Venter J.C."/>
            <person name="Strausberg R.L."/>
            <person name="Brenner S."/>
        </authorList>
    </citation>
    <scope>NUCLEOTIDE SEQUENCE [LARGE SCALE GENOMIC DNA]</scope>
</reference>
<dbReference type="Proteomes" id="UP000314986">
    <property type="component" value="Unassembled WGS sequence"/>
</dbReference>
<name>A0A4W3GFS2_CALMI</name>
<dbReference type="STRING" id="7868.ENSCMIP00000002226"/>
<keyword evidence="3 5" id="KW-0106">Calcium</keyword>
<dbReference type="AlphaFoldDB" id="A0A4W3GFS2"/>
<evidence type="ECO:0000313" key="8">
    <source>
        <dbReference type="Proteomes" id="UP000314986"/>
    </source>
</evidence>
<dbReference type="PROSITE" id="PS50268">
    <property type="entry name" value="CADHERIN_2"/>
    <property type="match status" value="2"/>
</dbReference>
<evidence type="ECO:0000256" key="1">
    <source>
        <dbReference type="ARBA" id="ARBA00004370"/>
    </source>
</evidence>
<dbReference type="GO" id="GO:0016342">
    <property type="term" value="C:catenin complex"/>
    <property type="evidence" value="ECO:0007669"/>
    <property type="project" value="TreeGrafter"/>
</dbReference>
<dbReference type="CDD" id="cd11304">
    <property type="entry name" value="Cadherin_repeat"/>
    <property type="match status" value="2"/>
</dbReference>
<protein>
    <recommendedName>
        <fullName evidence="6">Cadherin domain-containing protein</fullName>
    </recommendedName>
</protein>
<proteinExistence type="predicted"/>
<dbReference type="InterPro" id="IPR002126">
    <property type="entry name" value="Cadherin-like_dom"/>
</dbReference>
<dbReference type="GO" id="GO:0007156">
    <property type="term" value="P:homophilic cell adhesion via plasma membrane adhesion molecules"/>
    <property type="evidence" value="ECO:0007669"/>
    <property type="project" value="InterPro"/>
</dbReference>
<keyword evidence="8" id="KW-1185">Reference proteome</keyword>
<feature type="domain" description="Cadherin" evidence="6">
    <location>
        <begin position="89"/>
        <end position="197"/>
    </location>
</feature>
<organism evidence="7 8">
    <name type="scientific">Callorhinchus milii</name>
    <name type="common">Ghost shark</name>
    <dbReference type="NCBI Taxonomy" id="7868"/>
    <lineage>
        <taxon>Eukaryota</taxon>
        <taxon>Metazoa</taxon>
        <taxon>Chordata</taxon>
        <taxon>Craniata</taxon>
        <taxon>Vertebrata</taxon>
        <taxon>Chondrichthyes</taxon>
        <taxon>Holocephali</taxon>
        <taxon>Chimaeriformes</taxon>
        <taxon>Callorhinchidae</taxon>
        <taxon>Callorhinchus</taxon>
    </lineage>
</organism>
<dbReference type="GO" id="GO:0045296">
    <property type="term" value="F:cadherin binding"/>
    <property type="evidence" value="ECO:0007669"/>
    <property type="project" value="TreeGrafter"/>
</dbReference>
<comment type="subcellular location">
    <subcellularLocation>
        <location evidence="1">Membrane</location>
    </subcellularLocation>
</comment>
<evidence type="ECO:0000256" key="3">
    <source>
        <dbReference type="ARBA" id="ARBA00022837"/>
    </source>
</evidence>
<keyword evidence="2" id="KW-0677">Repeat</keyword>
<reference evidence="8" key="3">
    <citation type="journal article" date="2014" name="Nature">
        <title>Elephant shark genome provides unique insights into gnathostome evolution.</title>
        <authorList>
            <consortium name="International Elephant Shark Genome Sequencing Consortium"/>
            <person name="Venkatesh B."/>
            <person name="Lee A.P."/>
            <person name="Ravi V."/>
            <person name="Maurya A.K."/>
            <person name="Lian M.M."/>
            <person name="Swann J.B."/>
            <person name="Ohta Y."/>
            <person name="Flajnik M.F."/>
            <person name="Sutoh Y."/>
            <person name="Kasahara M."/>
            <person name="Hoon S."/>
            <person name="Gangu V."/>
            <person name="Roy S.W."/>
            <person name="Irimia M."/>
            <person name="Korzh V."/>
            <person name="Kondrychyn I."/>
            <person name="Lim Z.W."/>
            <person name="Tay B.H."/>
            <person name="Tohari S."/>
            <person name="Kong K.W."/>
            <person name="Ho S."/>
            <person name="Lorente-Galdos B."/>
            <person name="Quilez J."/>
            <person name="Marques-Bonet T."/>
            <person name="Raney B.J."/>
            <person name="Ingham P.W."/>
            <person name="Tay A."/>
            <person name="Hillier L.W."/>
            <person name="Minx P."/>
            <person name="Boehm T."/>
            <person name="Wilson R.K."/>
            <person name="Brenner S."/>
            <person name="Warren W.C."/>
        </authorList>
    </citation>
    <scope>NUCLEOTIDE SEQUENCE [LARGE SCALE GENOMIC DNA]</scope>
</reference>
<accession>A0A4W3GFS2</accession>
<dbReference type="GO" id="GO:0005509">
    <property type="term" value="F:calcium ion binding"/>
    <property type="evidence" value="ECO:0007669"/>
    <property type="project" value="UniProtKB-UniRule"/>
</dbReference>
<evidence type="ECO:0000256" key="4">
    <source>
        <dbReference type="ARBA" id="ARBA00023136"/>
    </source>
</evidence>
<reference evidence="7" key="4">
    <citation type="submission" date="2025-08" db="UniProtKB">
        <authorList>
            <consortium name="Ensembl"/>
        </authorList>
    </citation>
    <scope>IDENTIFICATION</scope>
</reference>